<reference evidence="3" key="2">
    <citation type="journal article" date="2022" name="Hortic Res">
        <title>The genome of Dioscorea zingiberensis sheds light on the biosynthesis, origin and evolution of the medicinally important diosgenin saponins.</title>
        <authorList>
            <person name="Li Y."/>
            <person name="Tan C."/>
            <person name="Li Z."/>
            <person name="Guo J."/>
            <person name="Li S."/>
            <person name="Chen X."/>
            <person name="Wang C."/>
            <person name="Dai X."/>
            <person name="Yang H."/>
            <person name="Song W."/>
            <person name="Hou L."/>
            <person name="Xu J."/>
            <person name="Tong Z."/>
            <person name="Xu A."/>
            <person name="Yuan X."/>
            <person name="Wang W."/>
            <person name="Yang Q."/>
            <person name="Chen L."/>
            <person name="Sun Z."/>
            <person name="Wang K."/>
            <person name="Pan B."/>
            <person name="Chen J."/>
            <person name="Bao Y."/>
            <person name="Liu F."/>
            <person name="Qi X."/>
            <person name="Gang D.R."/>
            <person name="Wen J."/>
            <person name="Li J."/>
        </authorList>
    </citation>
    <scope>NUCLEOTIDE SEQUENCE</scope>
    <source>
        <strain evidence="3">Dzin_1.0</strain>
    </source>
</reference>
<dbReference type="InterPro" id="IPR009769">
    <property type="entry name" value="EDR2_C"/>
</dbReference>
<accession>A0A9D5CJR0</accession>
<dbReference type="Proteomes" id="UP001085076">
    <property type="component" value="Miscellaneous, Linkage group lg04"/>
</dbReference>
<feature type="region of interest" description="Disordered" evidence="1">
    <location>
        <begin position="1"/>
        <end position="39"/>
    </location>
</feature>
<dbReference type="AlphaFoldDB" id="A0A9D5CJR0"/>
<organism evidence="3 4">
    <name type="scientific">Dioscorea zingiberensis</name>
    <dbReference type="NCBI Taxonomy" id="325984"/>
    <lineage>
        <taxon>Eukaryota</taxon>
        <taxon>Viridiplantae</taxon>
        <taxon>Streptophyta</taxon>
        <taxon>Embryophyta</taxon>
        <taxon>Tracheophyta</taxon>
        <taxon>Spermatophyta</taxon>
        <taxon>Magnoliopsida</taxon>
        <taxon>Liliopsida</taxon>
        <taxon>Dioscoreales</taxon>
        <taxon>Dioscoreaceae</taxon>
        <taxon>Dioscorea</taxon>
    </lineage>
</organism>
<gene>
    <name evidence="3" type="ORF">J5N97_016154</name>
</gene>
<reference evidence="3" key="1">
    <citation type="submission" date="2021-03" db="EMBL/GenBank/DDBJ databases">
        <authorList>
            <person name="Li Z."/>
            <person name="Yang C."/>
        </authorList>
    </citation>
    <scope>NUCLEOTIDE SEQUENCE</scope>
    <source>
        <strain evidence="3">Dzin_1.0</strain>
        <tissue evidence="3">Leaf</tissue>
    </source>
</reference>
<feature type="compositionally biased region" description="Basic and acidic residues" evidence="1">
    <location>
        <begin position="108"/>
        <end position="117"/>
    </location>
</feature>
<feature type="region of interest" description="Disordered" evidence="1">
    <location>
        <begin position="108"/>
        <end position="148"/>
    </location>
</feature>
<protein>
    <recommendedName>
        <fullName evidence="2">Protein ENHANCED DISEASE RESISTANCE 2 C-terminal domain-containing protein</fullName>
    </recommendedName>
</protein>
<proteinExistence type="predicted"/>
<feature type="domain" description="Protein ENHANCED DISEASE RESISTANCE 2 C-terminal" evidence="2">
    <location>
        <begin position="237"/>
        <end position="387"/>
    </location>
</feature>
<dbReference type="OrthoDB" id="9970435at2759"/>
<evidence type="ECO:0000313" key="3">
    <source>
        <dbReference type="EMBL" id="KAJ0974189.1"/>
    </source>
</evidence>
<dbReference type="PANTHER" id="PTHR31558">
    <property type="entry name" value="CW14 PROTEIN"/>
    <property type="match status" value="1"/>
</dbReference>
<evidence type="ECO:0000313" key="4">
    <source>
        <dbReference type="Proteomes" id="UP001085076"/>
    </source>
</evidence>
<keyword evidence="4" id="KW-1185">Reference proteome</keyword>
<sequence>MGSCVSRPEGCVRARRGSGDGTRKRRRMGIRRRVSSRKAMETIDEIPGAERADQLAPTYSNPTFQGSIEEAWFDTIGIMESDCDDDFLSVQDDVLSLNGFESASNMHSFKEGNREVHSGTPLASSSDRKQKSSKLGDQLIGNSVNGVNSQSDVNLNGAKPFVSHDDISSQSVDEGDGVGGDGILDNCGLLPNNCLPCLAPTALTVEKRRSPSSSPPHSRKKTPLKLSFKWKSGGAPTLCKDKKKDFAPNYAAYYPFGVDVYLSQRKIDHIARFVELPVVDTSCKFPPILIVNVQRLIDDEVERVKGFPMDTIAPFRERLKILGRVMNVDDLPLNAAERKLMHAYNEKPVLSRPQHEFYLGENYFEIDVDMHRFSYISRKGFESFLDRRILLDFALLETFWTSVSGDKKTKRAALLWKKARSRAAKVGKGLSKDDKAQILQLQHWYEAGLLLSPNSNASHFPVDSIEKFDLNFQSPGMSFYDSTMISGSKYIWRDSGALLVLYKSIHEFRNFLERSNVDLSQLKVSV</sequence>
<comment type="caution">
    <text evidence="3">The sequence shown here is derived from an EMBL/GenBank/DDBJ whole genome shotgun (WGS) entry which is preliminary data.</text>
</comment>
<evidence type="ECO:0000256" key="1">
    <source>
        <dbReference type="SAM" id="MobiDB-lite"/>
    </source>
</evidence>
<evidence type="ECO:0000259" key="2">
    <source>
        <dbReference type="Pfam" id="PF07059"/>
    </source>
</evidence>
<name>A0A9D5CJR0_9LILI</name>
<dbReference type="PANTHER" id="PTHR31558:SF3">
    <property type="entry name" value="CW14 PROTEIN"/>
    <property type="match status" value="1"/>
</dbReference>
<dbReference type="EMBL" id="JAGGNH010000004">
    <property type="protein sequence ID" value="KAJ0974189.1"/>
    <property type="molecule type" value="Genomic_DNA"/>
</dbReference>
<feature type="compositionally biased region" description="Basic residues" evidence="1">
    <location>
        <begin position="23"/>
        <end position="36"/>
    </location>
</feature>
<dbReference type="Pfam" id="PF07059">
    <property type="entry name" value="EDR2_C"/>
    <property type="match status" value="1"/>
</dbReference>